<protein>
    <submittedName>
        <fullName evidence="5">Colipase A-like</fullName>
    </submittedName>
</protein>
<proteinExistence type="predicted"/>
<sequence length="175" mass="18848">MVLSFRFSLGVVLVLLAMGPVVPGAQAKWTSLARSRRAGVLCKSVADCQSGECCPEQLGRCLPLLTEGHLCRPFSIQRGHDCPCTVGLQCNIPNQMKSRPVVVQSGTCASVEAQEEQAQETSKQAPRPGPSAFRPGGGRRVPSQERVRNLIHKMAGATAVGRRMPTSTGRRVWRG</sequence>
<evidence type="ECO:0000256" key="1">
    <source>
        <dbReference type="SAM" id="MobiDB-lite"/>
    </source>
</evidence>
<dbReference type="GO" id="GO:0005576">
    <property type="term" value="C:extracellular region"/>
    <property type="evidence" value="ECO:0007669"/>
    <property type="project" value="InterPro"/>
</dbReference>
<dbReference type="EMBL" id="GG666538">
    <property type="protein sequence ID" value="EEN57738.1"/>
    <property type="molecule type" value="Genomic_DNA"/>
</dbReference>
<dbReference type="OMA" id="CQSGECC"/>
<feature type="signal peptide" evidence="2">
    <location>
        <begin position="1"/>
        <end position="27"/>
    </location>
</feature>
<feature type="chain" id="PRO_5044729226" evidence="2">
    <location>
        <begin position="28"/>
        <end position="175"/>
    </location>
</feature>
<name>C3YPF4_BRAFL</name>
<evidence type="ECO:0000313" key="5">
    <source>
        <dbReference type="RefSeq" id="XP_035677057.1"/>
    </source>
</evidence>
<dbReference type="InParanoid" id="C3YPF4"/>
<dbReference type="GO" id="GO:0008047">
    <property type="term" value="F:enzyme activator activity"/>
    <property type="evidence" value="ECO:0007669"/>
    <property type="project" value="InterPro"/>
</dbReference>
<dbReference type="Gene3D" id="2.10.80.10">
    <property type="entry name" value="Lipase, subunit A"/>
    <property type="match status" value="1"/>
</dbReference>
<feature type="region of interest" description="Disordered" evidence="1">
    <location>
        <begin position="113"/>
        <end position="143"/>
    </location>
</feature>
<reference evidence="5" key="3">
    <citation type="submission" date="2025-04" db="UniProtKB">
        <authorList>
            <consortium name="RefSeq"/>
        </authorList>
    </citation>
    <scope>IDENTIFICATION</scope>
    <source>
        <strain evidence="5">S238N-H82</strain>
        <tissue evidence="5">Testes</tissue>
    </source>
</reference>
<dbReference type="PANTHER" id="PTHR10041">
    <property type="entry name" value="COLIPASE"/>
    <property type="match status" value="1"/>
</dbReference>
<evidence type="ECO:0000313" key="4">
    <source>
        <dbReference type="Proteomes" id="UP000001554"/>
    </source>
</evidence>
<keyword evidence="2" id="KW-0732">Signal</keyword>
<dbReference type="GeneID" id="118416100"/>
<evidence type="ECO:0000256" key="2">
    <source>
        <dbReference type="SAM" id="SignalP"/>
    </source>
</evidence>
<keyword evidence="4" id="KW-1185">Reference proteome</keyword>
<dbReference type="GO" id="GO:0016042">
    <property type="term" value="P:lipid catabolic process"/>
    <property type="evidence" value="ECO:0007669"/>
    <property type="project" value="InterPro"/>
</dbReference>
<evidence type="ECO:0000313" key="3">
    <source>
        <dbReference type="EMBL" id="EEN57738.1"/>
    </source>
</evidence>
<dbReference type="PANTHER" id="PTHR10041:SF5">
    <property type="entry name" value="LEUCINE-RICH COLIPASE-LIKE PROTEIN 1"/>
    <property type="match status" value="1"/>
</dbReference>
<dbReference type="KEGG" id="bfo:118416100"/>
<reference evidence="3" key="1">
    <citation type="journal article" date="2008" name="Nature">
        <title>The amphioxus genome and the evolution of the chordate karyotype.</title>
        <authorList>
            <consortium name="US DOE Joint Genome Institute (JGI-PGF)"/>
            <person name="Putnam N.H."/>
            <person name="Butts T."/>
            <person name="Ferrier D.E.K."/>
            <person name="Furlong R.F."/>
            <person name="Hellsten U."/>
            <person name="Kawashima T."/>
            <person name="Robinson-Rechavi M."/>
            <person name="Shoguchi E."/>
            <person name="Terry A."/>
            <person name="Yu J.-K."/>
            <person name="Benito-Gutierrez E.L."/>
            <person name="Dubchak I."/>
            <person name="Garcia-Fernandez J."/>
            <person name="Gibson-Brown J.J."/>
            <person name="Grigoriev I.V."/>
            <person name="Horton A.C."/>
            <person name="de Jong P.J."/>
            <person name="Jurka J."/>
            <person name="Kapitonov V.V."/>
            <person name="Kohara Y."/>
            <person name="Kuroki Y."/>
            <person name="Lindquist E."/>
            <person name="Lucas S."/>
            <person name="Osoegawa K."/>
            <person name="Pennacchio L.A."/>
            <person name="Salamov A.A."/>
            <person name="Satou Y."/>
            <person name="Sauka-Spengler T."/>
            <person name="Schmutz J."/>
            <person name="Shin-I T."/>
            <person name="Toyoda A."/>
            <person name="Bronner-Fraser M."/>
            <person name="Fujiyama A."/>
            <person name="Holland L.Z."/>
            <person name="Holland P.W.H."/>
            <person name="Satoh N."/>
            <person name="Rokhsar D.S."/>
        </authorList>
    </citation>
    <scope>NUCLEOTIDE SEQUENCE [LARGE SCALE GENOMIC DNA]</scope>
    <source>
        <strain evidence="3">S238N-H82</strain>
        <tissue evidence="3">Testes</tissue>
    </source>
</reference>
<dbReference type="InterPro" id="IPR001981">
    <property type="entry name" value="Colipase"/>
</dbReference>
<dbReference type="Proteomes" id="UP000001554">
    <property type="component" value="Chromosome 5"/>
</dbReference>
<dbReference type="OrthoDB" id="10020136at2759"/>
<gene>
    <name evidence="5" type="primary">LOC118416100</name>
    <name evidence="3" type="ORF">BRAFLDRAFT_121194</name>
</gene>
<reference evidence="4" key="2">
    <citation type="journal article" date="2020" name="Nat. Ecol. Evol.">
        <title>Deeply conserved synteny resolves early events in vertebrate evolution.</title>
        <authorList>
            <person name="Simakov O."/>
            <person name="Marletaz F."/>
            <person name="Yue J.X."/>
            <person name="O'Connell B."/>
            <person name="Jenkins J."/>
            <person name="Brandt A."/>
            <person name="Calef R."/>
            <person name="Tung C.H."/>
            <person name="Huang T.K."/>
            <person name="Schmutz J."/>
            <person name="Satoh N."/>
            <person name="Yu J.K."/>
            <person name="Putnam N.H."/>
            <person name="Green R.E."/>
            <person name="Rokhsar D.S."/>
        </authorList>
    </citation>
    <scope>NUCLEOTIDE SEQUENCE [LARGE SCALE GENOMIC DNA]</scope>
    <source>
        <strain evidence="4">S238N-H82</strain>
    </source>
</reference>
<accession>C3YPF4</accession>
<organism>
    <name type="scientific">Branchiostoma floridae</name>
    <name type="common">Florida lancelet</name>
    <name type="synonym">Amphioxus</name>
    <dbReference type="NCBI Taxonomy" id="7739"/>
    <lineage>
        <taxon>Eukaryota</taxon>
        <taxon>Metazoa</taxon>
        <taxon>Chordata</taxon>
        <taxon>Cephalochordata</taxon>
        <taxon>Leptocardii</taxon>
        <taxon>Amphioxiformes</taxon>
        <taxon>Branchiostomatidae</taxon>
        <taxon>Branchiostoma</taxon>
    </lineage>
</organism>
<dbReference type="GO" id="GO:0007586">
    <property type="term" value="P:digestion"/>
    <property type="evidence" value="ECO:0007669"/>
    <property type="project" value="InterPro"/>
</dbReference>
<dbReference type="RefSeq" id="XP_035677057.1">
    <property type="nucleotide sequence ID" value="XM_035821164.1"/>
</dbReference>
<dbReference type="AlphaFoldDB" id="C3YPF4"/>